<comment type="caution">
    <text evidence="3">The sequence shown here is derived from an EMBL/GenBank/DDBJ whole genome shotgun (WGS) entry which is preliminary data.</text>
</comment>
<sequence length="79" mass="8464">MDLESLKLQLIKKAWSDPAFKEALLADPKSAIKSELGIDVPSGIAVTAVEETPDNLYLVVPPNPEDAANAKSSTNSVWN</sequence>
<keyword evidence="4" id="KW-1185">Reference proteome</keyword>
<dbReference type="Pfam" id="PF02979">
    <property type="entry name" value="NHase_alpha"/>
    <property type="match status" value="1"/>
</dbReference>
<name>A0A841U755_9BACL</name>
<evidence type="ECO:0000313" key="3">
    <source>
        <dbReference type="EMBL" id="MBB6693810.1"/>
    </source>
</evidence>
<proteinExistence type="predicted"/>
<accession>A0A841U755</accession>
<protein>
    <submittedName>
        <fullName evidence="3">NHLP leader peptide family natural product</fullName>
    </submittedName>
</protein>
<dbReference type="GO" id="GO:0046914">
    <property type="term" value="F:transition metal ion binding"/>
    <property type="evidence" value="ECO:0007669"/>
    <property type="project" value="InterPro"/>
</dbReference>
<reference evidence="3 4" key="1">
    <citation type="submission" date="2020-08" db="EMBL/GenBank/DDBJ databases">
        <title>Cohnella phylogeny.</title>
        <authorList>
            <person name="Dunlap C."/>
        </authorList>
    </citation>
    <scope>NUCLEOTIDE SEQUENCE [LARGE SCALE GENOMIC DNA]</scope>
    <source>
        <strain evidence="3 4">DSM 25239</strain>
    </source>
</reference>
<feature type="domain" description="Nitrile hydratase alpha/Thiocyanate hydrolase gamma" evidence="2">
    <location>
        <begin position="9"/>
        <end position="60"/>
    </location>
</feature>
<dbReference type="InterPro" id="IPR036648">
    <property type="entry name" value="CN_Hdrase_a/SCN_Hdrase_g_sf"/>
</dbReference>
<organism evidence="3 4">
    <name type="scientific">Cohnella xylanilytica</name>
    <dbReference type="NCBI Taxonomy" id="557555"/>
    <lineage>
        <taxon>Bacteria</taxon>
        <taxon>Bacillati</taxon>
        <taxon>Bacillota</taxon>
        <taxon>Bacilli</taxon>
        <taxon>Bacillales</taxon>
        <taxon>Paenibacillaceae</taxon>
        <taxon>Cohnella</taxon>
    </lineage>
</organism>
<evidence type="ECO:0000259" key="2">
    <source>
        <dbReference type="Pfam" id="PF02979"/>
    </source>
</evidence>
<dbReference type="Gene3D" id="3.90.330.10">
    <property type="entry name" value="Nitrile hydratase alpha /Thiocyanate hydrolase gamma"/>
    <property type="match status" value="2"/>
</dbReference>
<dbReference type="InterPro" id="IPR004232">
    <property type="entry name" value="CN_Hdrtase_a/SCN_Hdrlase_g"/>
</dbReference>
<dbReference type="InterPro" id="IPR022513">
    <property type="entry name" value="TOMM_pelo"/>
</dbReference>
<evidence type="ECO:0000313" key="4">
    <source>
        <dbReference type="Proteomes" id="UP000553776"/>
    </source>
</evidence>
<dbReference type="Proteomes" id="UP000553776">
    <property type="component" value="Unassembled WGS sequence"/>
</dbReference>
<dbReference type="AlphaFoldDB" id="A0A841U755"/>
<keyword evidence="1" id="KW-0479">Metal-binding</keyword>
<dbReference type="EMBL" id="JACJVR010000079">
    <property type="protein sequence ID" value="MBB6693810.1"/>
    <property type="molecule type" value="Genomic_DNA"/>
</dbReference>
<dbReference type="GO" id="GO:0003824">
    <property type="term" value="F:catalytic activity"/>
    <property type="evidence" value="ECO:0007669"/>
    <property type="project" value="InterPro"/>
</dbReference>
<dbReference type="NCBIfam" id="TIGR03793">
    <property type="entry name" value="leader_NHLP"/>
    <property type="match status" value="1"/>
</dbReference>
<evidence type="ECO:0000256" key="1">
    <source>
        <dbReference type="ARBA" id="ARBA00022723"/>
    </source>
</evidence>
<dbReference type="SUPFAM" id="SSF56209">
    <property type="entry name" value="Nitrile hydratase alpha chain"/>
    <property type="match status" value="1"/>
</dbReference>
<gene>
    <name evidence="3" type="ORF">H7B90_20645</name>
</gene>